<dbReference type="Ensembl" id="ENSLACT00000011709.1">
    <property type="protein sequence ID" value="ENSLACP00000011620.1"/>
    <property type="gene ID" value="ENSLACG00000010227.1"/>
</dbReference>
<comment type="similarity">
    <text evidence="1">Belongs to the beta type-B retroviral polymerase family. HERV class-II K(HML-2) pol subfamily.</text>
</comment>
<dbReference type="Proteomes" id="UP000008672">
    <property type="component" value="Unassembled WGS sequence"/>
</dbReference>
<dbReference type="PANTHER" id="PTHR37984:SF5">
    <property type="entry name" value="PROTEIN NYNRIN-LIKE"/>
    <property type="match status" value="1"/>
</dbReference>
<dbReference type="HOGENOM" id="CLU_000384_33_10_1"/>
<evidence type="ECO:0000256" key="3">
    <source>
        <dbReference type="ARBA" id="ARBA00023268"/>
    </source>
</evidence>
<dbReference type="EC" id="3.1.26.4" evidence="2"/>
<dbReference type="Pfam" id="PF00078">
    <property type="entry name" value="RVT_1"/>
    <property type="match status" value="1"/>
</dbReference>
<dbReference type="InParanoid" id="H3APP9"/>
<dbReference type="OMA" id="KTTHANN"/>
<dbReference type="InterPro" id="IPR050951">
    <property type="entry name" value="Retrovirus_Pol_polyprotein"/>
</dbReference>
<dbReference type="InterPro" id="IPR000477">
    <property type="entry name" value="RT_dom"/>
</dbReference>
<dbReference type="InterPro" id="IPR043502">
    <property type="entry name" value="DNA/RNA_pol_sf"/>
</dbReference>
<protein>
    <recommendedName>
        <fullName evidence="2">ribonuclease H</fullName>
        <ecNumber evidence="2">3.1.26.4</ecNumber>
    </recommendedName>
</protein>
<feature type="domain" description="Reverse transcriptase" evidence="4">
    <location>
        <begin position="12"/>
        <end position="94"/>
    </location>
</feature>
<sequence>ENRPFCCCISHQGSERSFFHRLPFGITSAPEIFQRKMTELFQQQEGVVAYMDDILVYGKTEERVLQTIEMAGLRFNKDKCLLHQKQLHYLGHRIDQRGISADPEKVRAISEMASPISVPELRRILDMVHFLGRYLPNLSEITRPLNELLKSDVAWYWGSSQEQAFNRVKDLVAEAPILAIYDPKEPTVVSSNASSYGLVCVCGVLLQDHNDQLKPVAFCSRTLTDAETRYAQIEQE</sequence>
<dbReference type="Pfam" id="PF17919">
    <property type="entry name" value="RT_RNaseH_2"/>
    <property type="match status" value="1"/>
</dbReference>
<dbReference type="AlphaFoldDB" id="H3APP9"/>
<name>H3APP9_LATCH</name>
<evidence type="ECO:0000256" key="1">
    <source>
        <dbReference type="ARBA" id="ARBA00010879"/>
    </source>
</evidence>
<reference evidence="6" key="2">
    <citation type="submission" date="2025-08" db="UniProtKB">
        <authorList>
            <consortium name="Ensembl"/>
        </authorList>
    </citation>
    <scope>IDENTIFICATION</scope>
</reference>
<reference evidence="7" key="1">
    <citation type="submission" date="2011-08" db="EMBL/GenBank/DDBJ databases">
        <title>The draft genome of Latimeria chalumnae.</title>
        <authorList>
            <person name="Di Palma F."/>
            <person name="Alfoldi J."/>
            <person name="Johnson J."/>
            <person name="Berlin A."/>
            <person name="Gnerre S."/>
            <person name="Jaffe D."/>
            <person name="MacCallum I."/>
            <person name="Young S."/>
            <person name="Walker B.J."/>
            <person name="Lander E."/>
            <person name="Lindblad-Toh K."/>
        </authorList>
    </citation>
    <scope>NUCLEOTIDE SEQUENCE [LARGE SCALE GENOMIC DNA]</scope>
    <source>
        <strain evidence="7">Wild caught</strain>
    </source>
</reference>
<dbReference type="FunFam" id="3.30.70.270:FF:000026">
    <property type="entry name" value="Transposon Ty3-G Gag-Pol polyprotein"/>
    <property type="match status" value="1"/>
</dbReference>
<keyword evidence="7" id="KW-1185">Reference proteome</keyword>
<dbReference type="GeneTree" id="ENSGT01140000282569"/>
<keyword evidence="3" id="KW-0511">Multifunctional enzyme</keyword>
<evidence type="ECO:0000313" key="6">
    <source>
        <dbReference type="Ensembl" id="ENSLACP00000011620.1"/>
    </source>
</evidence>
<dbReference type="SUPFAM" id="SSF56672">
    <property type="entry name" value="DNA/RNA polymerases"/>
    <property type="match status" value="1"/>
</dbReference>
<evidence type="ECO:0000256" key="2">
    <source>
        <dbReference type="ARBA" id="ARBA00012180"/>
    </source>
</evidence>
<evidence type="ECO:0000313" key="7">
    <source>
        <dbReference type="Proteomes" id="UP000008672"/>
    </source>
</evidence>
<dbReference type="InterPro" id="IPR041577">
    <property type="entry name" value="RT_RNaseH_2"/>
</dbReference>
<reference evidence="6" key="3">
    <citation type="submission" date="2025-09" db="UniProtKB">
        <authorList>
            <consortium name="Ensembl"/>
        </authorList>
    </citation>
    <scope>IDENTIFICATION</scope>
</reference>
<dbReference type="GO" id="GO:0004523">
    <property type="term" value="F:RNA-DNA hybrid ribonuclease activity"/>
    <property type="evidence" value="ECO:0007669"/>
    <property type="project" value="UniProtKB-EC"/>
</dbReference>
<dbReference type="Gene3D" id="3.30.70.270">
    <property type="match status" value="2"/>
</dbReference>
<dbReference type="eggNOG" id="KOG0017">
    <property type="taxonomic scope" value="Eukaryota"/>
</dbReference>
<organism evidence="6 7">
    <name type="scientific">Latimeria chalumnae</name>
    <name type="common">Coelacanth</name>
    <dbReference type="NCBI Taxonomy" id="7897"/>
    <lineage>
        <taxon>Eukaryota</taxon>
        <taxon>Metazoa</taxon>
        <taxon>Chordata</taxon>
        <taxon>Craniata</taxon>
        <taxon>Vertebrata</taxon>
        <taxon>Euteleostomi</taxon>
        <taxon>Coelacanthiformes</taxon>
        <taxon>Coelacanthidae</taxon>
        <taxon>Latimeria</taxon>
    </lineage>
</organism>
<proteinExistence type="inferred from homology"/>
<evidence type="ECO:0000259" key="5">
    <source>
        <dbReference type="Pfam" id="PF17919"/>
    </source>
</evidence>
<evidence type="ECO:0000259" key="4">
    <source>
        <dbReference type="Pfam" id="PF00078"/>
    </source>
</evidence>
<dbReference type="InterPro" id="IPR043128">
    <property type="entry name" value="Rev_trsase/Diguanyl_cyclase"/>
</dbReference>
<dbReference type="STRING" id="7897.ENSLACP00000011620"/>
<feature type="domain" description="Reverse transcriptase/retrotransposon-derived protein RNase H-like" evidence="5">
    <location>
        <begin position="157"/>
        <end position="236"/>
    </location>
</feature>
<accession>H3APP9</accession>
<dbReference type="PANTHER" id="PTHR37984">
    <property type="entry name" value="PROTEIN CBG26694"/>
    <property type="match status" value="1"/>
</dbReference>
<dbReference type="EMBL" id="AFYH01031747">
    <property type="status" value="NOT_ANNOTATED_CDS"/>
    <property type="molecule type" value="Genomic_DNA"/>
</dbReference>